<proteinExistence type="predicted"/>
<gene>
    <name evidence="1" type="primary">16</name>
    <name evidence="1" type="ORF">HGTV1_16</name>
</gene>
<dbReference type="Proteomes" id="UP000202786">
    <property type="component" value="Segment"/>
</dbReference>
<keyword evidence="2" id="KW-1185">Reference proteome</keyword>
<name>R4TGH4_9CAUD</name>
<dbReference type="EMBL" id="KC292026">
    <property type="protein sequence ID" value="AGM11346.1"/>
    <property type="molecule type" value="Genomic_DNA"/>
</dbReference>
<dbReference type="RefSeq" id="YP_008059224.1">
    <property type="nucleotide sequence ID" value="NC_021328.1"/>
</dbReference>
<organism evidence="1 2">
    <name type="scientific">Halogranum tailed virus 1</name>
    <dbReference type="NCBI Taxonomy" id="1273749"/>
    <lineage>
        <taxon>Viruses</taxon>
        <taxon>Duplodnaviria</taxon>
        <taxon>Heunggongvirae</taxon>
        <taxon>Uroviricota</taxon>
        <taxon>Caudoviricetes</taxon>
        <taxon>Thumleimavirales</taxon>
        <taxon>Halomagnusviridae</taxon>
        <taxon>Hagravirus</taxon>
        <taxon>Hagravirus capitaneum</taxon>
        <taxon>Hagravirus HGTV1</taxon>
    </lineage>
</organism>
<dbReference type="KEGG" id="vg:16193990"/>
<evidence type="ECO:0000313" key="1">
    <source>
        <dbReference type="EMBL" id="AGM11346.1"/>
    </source>
</evidence>
<protein>
    <submittedName>
        <fullName evidence="1">Uncharacterized protein</fullName>
    </submittedName>
</protein>
<evidence type="ECO:0000313" key="2">
    <source>
        <dbReference type="Proteomes" id="UP000202786"/>
    </source>
</evidence>
<reference evidence="1 2" key="1">
    <citation type="submission" date="2012-12" db="EMBL/GenBank/DDBJ databases">
        <authorList>
            <person name="Sencilo A."/>
            <person name="Jacobs-Sera D."/>
            <person name="Russell D.A."/>
            <person name="Ko C."/>
            <person name="Atanasova N."/>
            <person name="Osterlund E."/>
            <person name="Oksanen H.M."/>
            <person name="Bamford D.H."/>
            <person name="Hatfull G.F."/>
            <person name="Roine E."/>
            <person name="Hendrix R.W."/>
        </authorList>
    </citation>
    <scope>NUCLEOTIDE SEQUENCE [LARGE SCALE GENOMIC DNA]</scope>
</reference>
<accession>R4TGH4</accession>
<sequence>MATPTEILYHVRDALKASGELPSSTSYIVQEHDGGGIEGNLKLPVVQITPVTSVNLNEFNTDLSGYVTDENGNEVGRIYHAEYQMTVQIDVITVDRRTSEDEQIEQLSTNLRNALYWYDSAGPSRQLAESVWKFSVEDGERVDDTTTTPTMRRWRQDVDLWTYEEFDTTEDYIVNVNLPNEDEIPQ</sequence>
<dbReference type="GeneID" id="16193990"/>